<dbReference type="SMART" id="SM00558">
    <property type="entry name" value="JmjC"/>
    <property type="match status" value="1"/>
</dbReference>
<dbReference type="PANTHER" id="PTHR12461:SF99">
    <property type="entry name" value="BIFUNCTIONAL PEPTIDASE AND (3S)-LYSYL HYDROXYLASE JMJD7"/>
    <property type="match status" value="1"/>
</dbReference>
<reference evidence="3" key="1">
    <citation type="journal article" date="2020" name="Stud. Mycol.">
        <title>101 Dothideomycetes genomes: a test case for predicting lifestyles and emergence of pathogens.</title>
        <authorList>
            <person name="Haridas S."/>
            <person name="Albert R."/>
            <person name="Binder M."/>
            <person name="Bloem J."/>
            <person name="Labutti K."/>
            <person name="Salamov A."/>
            <person name="Andreopoulos B."/>
            <person name="Baker S."/>
            <person name="Barry K."/>
            <person name="Bills G."/>
            <person name="Bluhm B."/>
            <person name="Cannon C."/>
            <person name="Castanera R."/>
            <person name="Culley D."/>
            <person name="Daum C."/>
            <person name="Ezra D."/>
            <person name="Gonzalez J."/>
            <person name="Henrissat B."/>
            <person name="Kuo A."/>
            <person name="Liang C."/>
            <person name="Lipzen A."/>
            <person name="Lutzoni F."/>
            <person name="Magnuson J."/>
            <person name="Mondo S."/>
            <person name="Nolan M."/>
            <person name="Ohm R."/>
            <person name="Pangilinan J."/>
            <person name="Park H.-J."/>
            <person name="Ramirez L."/>
            <person name="Alfaro M."/>
            <person name="Sun H."/>
            <person name="Tritt A."/>
            <person name="Yoshinaga Y."/>
            <person name="Zwiers L.-H."/>
            <person name="Turgeon B."/>
            <person name="Goodwin S."/>
            <person name="Spatafora J."/>
            <person name="Crous P."/>
            <person name="Grigoriev I."/>
        </authorList>
    </citation>
    <scope>NUCLEOTIDE SEQUENCE</scope>
    <source>
        <strain evidence="3">ATCC 16933</strain>
    </source>
</reference>
<dbReference type="PROSITE" id="PS51184">
    <property type="entry name" value="JMJC"/>
    <property type="match status" value="1"/>
</dbReference>
<dbReference type="AlphaFoldDB" id="A0A6A6PE35"/>
<dbReference type="EMBL" id="MU001670">
    <property type="protein sequence ID" value="KAF2462082.1"/>
    <property type="molecule type" value="Genomic_DNA"/>
</dbReference>
<gene>
    <name evidence="3" type="ORF">BDY21DRAFT_277012</name>
</gene>
<evidence type="ECO:0000256" key="1">
    <source>
        <dbReference type="SAM" id="Coils"/>
    </source>
</evidence>
<evidence type="ECO:0000313" key="3">
    <source>
        <dbReference type="EMBL" id="KAF2462082.1"/>
    </source>
</evidence>
<accession>A0A6A6PE35</accession>
<evidence type="ECO:0000313" key="4">
    <source>
        <dbReference type="Proteomes" id="UP000799766"/>
    </source>
</evidence>
<dbReference type="InterPro" id="IPR003347">
    <property type="entry name" value="JmjC_dom"/>
</dbReference>
<proteinExistence type="predicted"/>
<feature type="coiled-coil region" evidence="1">
    <location>
        <begin position="126"/>
        <end position="153"/>
    </location>
</feature>
<dbReference type="InterPro" id="IPR014710">
    <property type="entry name" value="RmlC-like_jellyroll"/>
</dbReference>
<evidence type="ECO:0000259" key="2">
    <source>
        <dbReference type="PROSITE" id="PS51184"/>
    </source>
</evidence>
<protein>
    <submittedName>
        <fullName evidence="3">Putative pla2g4b</fullName>
    </submittedName>
</protein>
<keyword evidence="4" id="KW-1185">Reference proteome</keyword>
<organism evidence="3 4">
    <name type="scientific">Lineolata rhizophorae</name>
    <dbReference type="NCBI Taxonomy" id="578093"/>
    <lineage>
        <taxon>Eukaryota</taxon>
        <taxon>Fungi</taxon>
        <taxon>Dikarya</taxon>
        <taxon>Ascomycota</taxon>
        <taxon>Pezizomycotina</taxon>
        <taxon>Dothideomycetes</taxon>
        <taxon>Dothideomycetes incertae sedis</taxon>
        <taxon>Lineolatales</taxon>
        <taxon>Lineolataceae</taxon>
        <taxon>Lineolata</taxon>
    </lineage>
</organism>
<feature type="domain" description="JmjC" evidence="2">
    <location>
        <begin position="143"/>
        <end position="325"/>
    </location>
</feature>
<dbReference type="InterPro" id="IPR041667">
    <property type="entry name" value="Cupin_8"/>
</dbReference>
<name>A0A6A6PE35_9PEZI</name>
<dbReference type="Proteomes" id="UP000799766">
    <property type="component" value="Unassembled WGS sequence"/>
</dbReference>
<keyword evidence="1" id="KW-0175">Coiled coil</keyword>
<dbReference type="OrthoDB" id="415358at2759"/>
<dbReference type="SUPFAM" id="SSF51197">
    <property type="entry name" value="Clavaminate synthase-like"/>
    <property type="match status" value="1"/>
</dbReference>
<dbReference type="PANTHER" id="PTHR12461">
    <property type="entry name" value="HYPOXIA-INDUCIBLE FACTOR 1 ALPHA INHIBITOR-RELATED"/>
    <property type="match status" value="1"/>
</dbReference>
<dbReference type="Gene3D" id="2.60.120.10">
    <property type="entry name" value="Jelly Rolls"/>
    <property type="match status" value="1"/>
</dbReference>
<dbReference type="Pfam" id="PF13621">
    <property type="entry name" value="Cupin_8"/>
    <property type="match status" value="1"/>
</dbReference>
<sequence>MAPSPGVSLPKPEDPIGELLKSYNELNRSGVDELDEEPSPLEFMRYVARNRPFVARKCAADWKACVRWNADYLTNVVGAQLVNVAITPLGNADSPVESEDGSLVFVKPLELEEPFDDVLQYIQNQELQAREDHQEGKQENDNLRNEYEVLYADVPKDVAFARVALQRAPEAINFWLGNSKSTTALHKDNYENVYVQVLGQKHFVLLPPVAAACVNEQELQAATYGSSSGGPPDDAEELLVQADCPGGVVPFPTWDPDQPRMRSTRYSALCRPMRVTLNPGDMLYLPALWYHKVSQSCSDEGLCCAVNYWYDMNFDGSLYSMYGFGTSVARKELAAG</sequence>